<dbReference type="Pfam" id="PF07963">
    <property type="entry name" value="N_methyl"/>
    <property type="match status" value="1"/>
</dbReference>
<dbReference type="RefSeq" id="WP_168960002.1">
    <property type="nucleotide sequence ID" value="NZ_CP103842.1"/>
</dbReference>
<dbReference type="GO" id="GO:0043683">
    <property type="term" value="P:type IV pilus assembly"/>
    <property type="evidence" value="ECO:0007669"/>
    <property type="project" value="InterPro"/>
</dbReference>
<dbReference type="InterPro" id="IPR032092">
    <property type="entry name" value="PilW"/>
</dbReference>
<gene>
    <name evidence="2" type="ORF">CFBP2533_25950</name>
    <name evidence="3" type="ORF">E1J24_21820</name>
</gene>
<keyword evidence="1" id="KW-0812">Transmembrane</keyword>
<proteinExistence type="predicted"/>
<dbReference type="EMBL" id="LR828261">
    <property type="protein sequence ID" value="CAD0338133.1"/>
    <property type="molecule type" value="Genomic_DNA"/>
</dbReference>
<reference evidence="4" key="2">
    <citation type="journal article" date="2020" name="Syst. Appl. Microbiol.">
        <title>Clarifying the taxonomy of the causal agent of bacterial leaf spot of lettuce through a polyphasic approach reveals that Xanthomonas cynarae Trebaol et al. 2000 emend. Timilsina et al. 2019 is a later heterotypic synonym of Xanthomonas hortorum Vauterin et al. 1995.</title>
        <authorList>
            <person name="Moriniere L."/>
            <person name="Burlet A."/>
            <person name="Rosenthal E.R."/>
            <person name="Nesme X."/>
            <person name="Portier P."/>
            <person name="Bull C.T."/>
            <person name="Lavire C."/>
            <person name="Fischer-Le Saux M."/>
            <person name="Bertolla F."/>
        </authorList>
    </citation>
    <scope>NUCLEOTIDE SEQUENCE [LARGE SCALE GENOMIC DNA]</scope>
    <source>
        <strain evidence="4">CFBP2533</strain>
    </source>
</reference>
<dbReference type="Pfam" id="PF16074">
    <property type="entry name" value="PilW"/>
    <property type="match status" value="1"/>
</dbReference>
<evidence type="ECO:0000313" key="3">
    <source>
        <dbReference type="EMBL" id="NMI24401.1"/>
    </source>
</evidence>
<evidence type="ECO:0000256" key="1">
    <source>
        <dbReference type="SAM" id="Phobius"/>
    </source>
</evidence>
<reference evidence="3" key="1">
    <citation type="submission" date="2019-03" db="EMBL/GenBank/DDBJ databases">
        <authorList>
            <person name="Moriniere L."/>
            <person name="Burlet A."/>
            <person name="Rosenthal E."/>
            <person name="Portier P."/>
            <person name="Lavire C."/>
            <person name="Nesme X."/>
            <person name="Bull C.T."/>
            <person name="Le Saux M."/>
            <person name="Bertolla F."/>
        </authorList>
    </citation>
    <scope>NUCLEOTIDE SEQUENCE</scope>
    <source>
        <strain evidence="3">CFBP2533</strain>
    </source>
</reference>
<organism evidence="2">
    <name type="scientific">Xanthomonas hortorum pv. pelargonii</name>
    <dbReference type="NCBI Taxonomy" id="453602"/>
    <lineage>
        <taxon>Bacteria</taxon>
        <taxon>Pseudomonadati</taxon>
        <taxon>Pseudomonadota</taxon>
        <taxon>Gammaproteobacteria</taxon>
        <taxon>Lysobacterales</taxon>
        <taxon>Lysobacteraceae</taxon>
        <taxon>Xanthomonas</taxon>
    </lineage>
</organism>
<dbReference type="EMBL" id="LR828261">
    <property type="protein sequence ID" value="CAD0338138.1"/>
    <property type="molecule type" value="Genomic_DNA"/>
</dbReference>
<keyword evidence="1" id="KW-0472">Membrane</keyword>
<protein>
    <submittedName>
        <fullName evidence="3">Pilus assembly protein PilW</fullName>
    </submittedName>
</protein>
<sequence>MRCAASGRTRTRGISLIELMIALVIGLVLLLGVIQVFAASKTAYRLSEGLARTQENARFAMDYLQRDLRMAGHFGCVSDQAHLQRVGALQSNFSTTADQALNFIVSIQGYEANGTAPSGVVTLGAEVAGWTPGLPASITGLAPLAGSDIVVLRFLSAQGVPVTAVTPGTSTRFTVSAARWGALTQDGVATPQLFGVADCSYVDVFQASVVAPSTGDVTVARSIDRYAGQPTGQASLYRAESLVYYVGRGASGEPALFRARYNGSAYTTEELVEGVESLQFIYGQDRVADLAANPPSGYVDVQNTAASLGNTAAEWRRVGSVQVGLLVRSPDSASAAAPEAANRPSVLGVQFAPPTAPDGKVRGVYDTTVALRNRLYGN</sequence>
<dbReference type="Proteomes" id="UP000548771">
    <property type="component" value="Unassembled WGS sequence"/>
</dbReference>
<dbReference type="InterPro" id="IPR012902">
    <property type="entry name" value="N_methyl_site"/>
</dbReference>
<name>A0A6V7DPC3_9XANT</name>
<dbReference type="EMBL" id="SMDX01000043">
    <property type="protein sequence ID" value="NMI24401.1"/>
    <property type="molecule type" value="Genomic_DNA"/>
</dbReference>
<reference evidence="3" key="3">
    <citation type="journal article" date="2020" name="Syst. Appl. Microbiol.">
        <title>Clarifying the taxonomy of the causal agent of bacterial leaf spot of lettuce through a polyphasic approach reveals that Xanthomonas cynarae Trebaol et al. 2000 emend. Timilsina et al. 2019 is a later heterotypic synonym of Xanthomonas hortorum Vauterin et al. 1995.</title>
        <authorList>
            <person name="Moriniere L."/>
            <person name="Burlet A."/>
            <person name="Rosenthal E.R."/>
            <person name="Nesme X."/>
            <person name="Portier P."/>
            <person name="Bull C.T."/>
            <person name="Lavire C."/>
            <person name="Fischer-Le Saux M."/>
            <person name="Bertolla F."/>
        </authorList>
    </citation>
    <scope>NUCLEOTIDE SEQUENCE</scope>
    <source>
        <strain evidence="3">CFBP2533</strain>
    </source>
</reference>
<keyword evidence="1" id="KW-1133">Transmembrane helix</keyword>
<evidence type="ECO:0000313" key="2">
    <source>
        <dbReference type="EMBL" id="CAD0338133.1"/>
    </source>
</evidence>
<dbReference type="PROSITE" id="PS00409">
    <property type="entry name" value="PROKAR_NTER_METHYL"/>
    <property type="match status" value="1"/>
</dbReference>
<reference evidence="2" key="4">
    <citation type="submission" date="2020-07" db="EMBL/GenBank/DDBJ databases">
        <authorList>
            <person name="Pothier F. J."/>
        </authorList>
    </citation>
    <scope>NUCLEOTIDE SEQUENCE</scope>
    <source>
        <strain evidence="2">CFBP 2533</strain>
    </source>
</reference>
<dbReference type="AlphaFoldDB" id="A0A6V7DPC3"/>
<feature type="transmembrane region" description="Helical" evidence="1">
    <location>
        <begin position="16"/>
        <end position="38"/>
    </location>
</feature>
<evidence type="ECO:0000313" key="4">
    <source>
        <dbReference type="Proteomes" id="UP000548771"/>
    </source>
</evidence>
<accession>A0A6V7DPC3</accession>